<dbReference type="Proteomes" id="UP001153076">
    <property type="component" value="Unassembled WGS sequence"/>
</dbReference>
<gene>
    <name evidence="1" type="ORF">Cgig2_026645</name>
</gene>
<protein>
    <submittedName>
        <fullName evidence="1">Uncharacterized protein</fullName>
    </submittedName>
</protein>
<evidence type="ECO:0000313" key="1">
    <source>
        <dbReference type="EMBL" id="KAJ8436530.1"/>
    </source>
</evidence>
<keyword evidence="2" id="KW-1185">Reference proteome</keyword>
<accession>A0A9Q1QDA8</accession>
<comment type="caution">
    <text evidence="1">The sequence shown here is derived from an EMBL/GenBank/DDBJ whole genome shotgun (WGS) entry which is preliminary data.</text>
</comment>
<name>A0A9Q1QDA8_9CARY</name>
<dbReference type="PANTHER" id="PTHR36617:SF5">
    <property type="entry name" value="OS05G0421675 PROTEIN"/>
    <property type="match status" value="1"/>
</dbReference>
<reference evidence="1" key="1">
    <citation type="submission" date="2022-04" db="EMBL/GenBank/DDBJ databases">
        <title>Carnegiea gigantea Genome sequencing and assembly v2.</title>
        <authorList>
            <person name="Copetti D."/>
            <person name="Sanderson M.J."/>
            <person name="Burquez A."/>
            <person name="Wojciechowski M.F."/>
        </authorList>
    </citation>
    <scope>NUCLEOTIDE SEQUENCE</scope>
    <source>
        <strain evidence="1">SGP5-SGP5p</strain>
        <tissue evidence="1">Aerial part</tissue>
    </source>
</reference>
<organism evidence="1 2">
    <name type="scientific">Carnegiea gigantea</name>
    <dbReference type="NCBI Taxonomy" id="171969"/>
    <lineage>
        <taxon>Eukaryota</taxon>
        <taxon>Viridiplantae</taxon>
        <taxon>Streptophyta</taxon>
        <taxon>Embryophyta</taxon>
        <taxon>Tracheophyta</taxon>
        <taxon>Spermatophyta</taxon>
        <taxon>Magnoliopsida</taxon>
        <taxon>eudicotyledons</taxon>
        <taxon>Gunneridae</taxon>
        <taxon>Pentapetalae</taxon>
        <taxon>Caryophyllales</taxon>
        <taxon>Cactineae</taxon>
        <taxon>Cactaceae</taxon>
        <taxon>Cactoideae</taxon>
        <taxon>Echinocereeae</taxon>
        <taxon>Carnegiea</taxon>
    </lineage>
</organism>
<dbReference type="OrthoDB" id="1110051at2759"/>
<proteinExistence type="predicted"/>
<evidence type="ECO:0000313" key="2">
    <source>
        <dbReference type="Proteomes" id="UP001153076"/>
    </source>
</evidence>
<dbReference type="PANTHER" id="PTHR36617">
    <property type="entry name" value="PROTEIN, PUTATIVE-RELATED"/>
    <property type="match status" value="1"/>
</dbReference>
<dbReference type="AlphaFoldDB" id="A0A9Q1QDA8"/>
<dbReference type="EMBL" id="JAKOGI010000339">
    <property type="protein sequence ID" value="KAJ8436530.1"/>
    <property type="molecule type" value="Genomic_DNA"/>
</dbReference>
<sequence>MRQMNAAFLSKLGWRVVVQKHKLWSRILRAKYCNNRCDLDMFAPRADASNAWRGITDSINFVQKGARVEVGNGRNTLFWSHEWAFNKPLASEAMTIIPLELETSTVEEMWDVQHGWKWEKFANLLPENTLSIITLHSLFPGEGNQDHLIWSGSSSGKMTTKSALAIIQEDCVGNEGKKKGNNA</sequence>